<evidence type="ECO:0000256" key="4">
    <source>
        <dbReference type="ARBA" id="ARBA00022960"/>
    </source>
</evidence>
<evidence type="ECO:0000256" key="3">
    <source>
        <dbReference type="ARBA" id="ARBA00022679"/>
    </source>
</evidence>
<comment type="caution">
    <text evidence="10">The sequence shown here is derived from an EMBL/GenBank/DDBJ whole genome shotgun (WGS) entry which is preliminary data.</text>
</comment>
<name>A0A846QNK2_9BACT</name>
<dbReference type="InterPro" id="IPR005490">
    <property type="entry name" value="LD_TPept_cat_dom"/>
</dbReference>
<evidence type="ECO:0000313" key="10">
    <source>
        <dbReference type="EMBL" id="NJB68042.1"/>
    </source>
</evidence>
<dbReference type="Gene3D" id="3.10.450.50">
    <property type="match status" value="1"/>
</dbReference>
<keyword evidence="4 7" id="KW-0133">Cell shape</keyword>
<feature type="active site" description="Proton donor/acceptor" evidence="7">
    <location>
        <position position="130"/>
    </location>
</feature>
<dbReference type="InterPro" id="IPR056203">
    <property type="entry name" value="Cds6_C"/>
</dbReference>
<comment type="pathway">
    <text evidence="1 7">Cell wall biogenesis; peptidoglycan biosynthesis.</text>
</comment>
<keyword evidence="11" id="KW-1185">Reference proteome</keyword>
<keyword evidence="5 7" id="KW-0573">Peptidoglycan synthesis</keyword>
<dbReference type="RefSeq" id="WP_167941140.1">
    <property type="nucleotide sequence ID" value="NZ_JAATJA010000002.1"/>
</dbReference>
<dbReference type="Proteomes" id="UP000580856">
    <property type="component" value="Unassembled WGS sequence"/>
</dbReference>
<dbReference type="GO" id="GO:0016740">
    <property type="term" value="F:transferase activity"/>
    <property type="evidence" value="ECO:0007669"/>
    <property type="project" value="UniProtKB-KW"/>
</dbReference>
<dbReference type="GO" id="GO:0004180">
    <property type="term" value="F:carboxypeptidase activity"/>
    <property type="evidence" value="ECO:0007669"/>
    <property type="project" value="UniProtKB-ARBA"/>
</dbReference>
<protein>
    <submittedName>
        <fullName evidence="10">Murein L,D-transpeptidase YafK</fullName>
    </submittedName>
</protein>
<keyword evidence="8" id="KW-0732">Signal</keyword>
<dbReference type="GO" id="GO:0008360">
    <property type="term" value="P:regulation of cell shape"/>
    <property type="evidence" value="ECO:0007669"/>
    <property type="project" value="UniProtKB-UniRule"/>
</dbReference>
<dbReference type="EMBL" id="JAATJA010000002">
    <property type="protein sequence ID" value="NJB68042.1"/>
    <property type="molecule type" value="Genomic_DNA"/>
</dbReference>
<evidence type="ECO:0000256" key="7">
    <source>
        <dbReference type="PROSITE-ProRule" id="PRU01373"/>
    </source>
</evidence>
<dbReference type="CDD" id="cd16913">
    <property type="entry name" value="YkuD_like"/>
    <property type="match status" value="1"/>
</dbReference>
<evidence type="ECO:0000256" key="1">
    <source>
        <dbReference type="ARBA" id="ARBA00004752"/>
    </source>
</evidence>
<keyword evidence="6 7" id="KW-0961">Cell wall biogenesis/degradation</keyword>
<dbReference type="GO" id="GO:0071555">
    <property type="term" value="P:cell wall organization"/>
    <property type="evidence" value="ECO:0007669"/>
    <property type="project" value="UniProtKB-UniRule"/>
</dbReference>
<dbReference type="SUPFAM" id="SSF141523">
    <property type="entry name" value="L,D-transpeptidase catalytic domain-like"/>
    <property type="match status" value="1"/>
</dbReference>
<feature type="chain" id="PRO_5032911226" evidence="8">
    <location>
        <begin position="23"/>
        <end position="425"/>
    </location>
</feature>
<dbReference type="UniPathway" id="UPA00219"/>
<evidence type="ECO:0000256" key="6">
    <source>
        <dbReference type="ARBA" id="ARBA00023316"/>
    </source>
</evidence>
<evidence type="ECO:0000256" key="2">
    <source>
        <dbReference type="ARBA" id="ARBA00005992"/>
    </source>
</evidence>
<evidence type="ECO:0000256" key="5">
    <source>
        <dbReference type="ARBA" id="ARBA00022984"/>
    </source>
</evidence>
<evidence type="ECO:0000256" key="8">
    <source>
        <dbReference type="SAM" id="SignalP"/>
    </source>
</evidence>
<reference evidence="10 11" key="1">
    <citation type="submission" date="2020-03" db="EMBL/GenBank/DDBJ databases">
        <title>Genomic Encyclopedia of Type Strains, Phase IV (KMG-IV): sequencing the most valuable type-strain genomes for metagenomic binning, comparative biology and taxonomic classification.</title>
        <authorList>
            <person name="Goeker M."/>
        </authorList>
    </citation>
    <scope>NUCLEOTIDE SEQUENCE [LARGE SCALE GENOMIC DNA]</scope>
    <source>
        <strain evidence="10 11">DSM 24233</strain>
    </source>
</reference>
<dbReference type="PANTHER" id="PTHR36699:SF1">
    <property type="entry name" value="L,D-TRANSPEPTIDASE YAFK-RELATED"/>
    <property type="match status" value="1"/>
</dbReference>
<dbReference type="InterPro" id="IPR038063">
    <property type="entry name" value="Transpep_catalytic_dom"/>
</dbReference>
<dbReference type="InterPro" id="IPR032710">
    <property type="entry name" value="NTF2-like_dom_sf"/>
</dbReference>
<proteinExistence type="inferred from homology"/>
<feature type="active site" description="Nucleophile" evidence="7">
    <location>
        <position position="144"/>
    </location>
</feature>
<dbReference type="GO" id="GO:0009252">
    <property type="term" value="P:peptidoglycan biosynthetic process"/>
    <property type="evidence" value="ECO:0007669"/>
    <property type="project" value="UniProtKB-UniPathway"/>
</dbReference>
<evidence type="ECO:0000259" key="9">
    <source>
        <dbReference type="PROSITE" id="PS52029"/>
    </source>
</evidence>
<evidence type="ECO:0000313" key="11">
    <source>
        <dbReference type="Proteomes" id="UP000580856"/>
    </source>
</evidence>
<accession>A0A846QNK2</accession>
<comment type="similarity">
    <text evidence="2">Belongs to the YkuD family.</text>
</comment>
<dbReference type="PROSITE" id="PS52029">
    <property type="entry name" value="LD_TPASE"/>
    <property type="match status" value="1"/>
</dbReference>
<organism evidence="10 11">
    <name type="scientific">Desulfobaculum xiamenense</name>
    <dbReference type="NCBI Taxonomy" id="995050"/>
    <lineage>
        <taxon>Bacteria</taxon>
        <taxon>Pseudomonadati</taxon>
        <taxon>Thermodesulfobacteriota</taxon>
        <taxon>Desulfovibrionia</taxon>
        <taxon>Desulfovibrionales</taxon>
        <taxon>Desulfovibrionaceae</taxon>
        <taxon>Desulfobaculum</taxon>
    </lineage>
</organism>
<gene>
    <name evidence="10" type="ORF">GGQ74_001715</name>
</gene>
<dbReference type="Gene3D" id="2.40.440.10">
    <property type="entry name" value="L,D-transpeptidase catalytic domain-like"/>
    <property type="match status" value="1"/>
</dbReference>
<dbReference type="SUPFAM" id="SSF54427">
    <property type="entry name" value="NTF2-like"/>
    <property type="match status" value="2"/>
</dbReference>
<keyword evidence="3" id="KW-0808">Transferase</keyword>
<dbReference type="PANTHER" id="PTHR36699">
    <property type="entry name" value="LD-TRANSPEPTIDASE"/>
    <property type="match status" value="1"/>
</dbReference>
<dbReference type="Pfam" id="PF03734">
    <property type="entry name" value="YkuD"/>
    <property type="match status" value="1"/>
</dbReference>
<feature type="signal peptide" evidence="8">
    <location>
        <begin position="1"/>
        <end position="22"/>
    </location>
</feature>
<feature type="domain" description="L,D-TPase catalytic" evidence="9">
    <location>
        <begin position="38"/>
        <end position="168"/>
    </location>
</feature>
<sequence length="425" mass="48425">MNGRICIIALAMVLLATGSAVASGWNATLDSHPNLPPKFLAVDKKAQEFYVYSQQSPLQLVNRLRCTTGQRDGDKRVTGDLRTPEGVYFVERHLTGGLDYALYGDQAFTLNFPNPVDRLKGKTGYGIWIHGRGKPLVPRDTQGCVALTSPDLHSVQGEITPGLPVAITNTVRVEDDAAISPSEMDRTIDELVGKVQGWATAWENGSDDFFAFYDAKRFSRAQRQPFEAFKKRKKRLFATYPWIRVIPYDIRVLPGPDYWVTYFRQYYRTPTVVSEGIKRLYWQRDDKGRFRIVGREWVRTPTTLDGVYLTESRRDIAAMLEKWRGAWQKADLKGYAKAYAKSATQDERRGRKDIVDHKADVWSRSKPKSVTFSDFSYAIVPEGVQVSFRQDYHARSGYGDSGRKTMILVPEAGSWKIIREDWRAL</sequence>
<dbReference type="AlphaFoldDB" id="A0A846QNK2"/>
<dbReference type="Pfam" id="PF24125">
    <property type="entry name" value="Cds6_C"/>
    <property type="match status" value="2"/>
</dbReference>